<accession>A0A8T2RKI3</accession>
<proteinExistence type="predicted"/>
<keyword evidence="3" id="KW-1185">Reference proteome</keyword>
<gene>
    <name evidence="2" type="ORF">KP509_26G045100</name>
</gene>
<dbReference type="AlphaFoldDB" id="A0A8T2RKI3"/>
<dbReference type="Proteomes" id="UP000825935">
    <property type="component" value="Chromosome 26"/>
</dbReference>
<feature type="region of interest" description="Disordered" evidence="1">
    <location>
        <begin position="1"/>
        <end position="42"/>
    </location>
</feature>
<evidence type="ECO:0000313" key="3">
    <source>
        <dbReference type="Proteomes" id="UP000825935"/>
    </source>
</evidence>
<reference evidence="2" key="1">
    <citation type="submission" date="2021-08" db="EMBL/GenBank/DDBJ databases">
        <title>WGS assembly of Ceratopteris richardii.</title>
        <authorList>
            <person name="Marchant D.B."/>
            <person name="Chen G."/>
            <person name="Jenkins J."/>
            <person name="Shu S."/>
            <person name="Leebens-Mack J."/>
            <person name="Grimwood J."/>
            <person name="Schmutz J."/>
            <person name="Soltis P."/>
            <person name="Soltis D."/>
            <person name="Chen Z.-H."/>
        </authorList>
    </citation>
    <scope>NUCLEOTIDE SEQUENCE</scope>
    <source>
        <strain evidence="2">Whitten #5841</strain>
        <tissue evidence="2">Leaf</tissue>
    </source>
</reference>
<comment type="caution">
    <text evidence="2">The sequence shown here is derived from an EMBL/GenBank/DDBJ whole genome shotgun (WGS) entry which is preliminary data.</text>
</comment>
<evidence type="ECO:0000256" key="1">
    <source>
        <dbReference type="SAM" id="MobiDB-lite"/>
    </source>
</evidence>
<sequence length="138" mass="15502">MKGSSRANFRALVLEQGSTRHQEDDDGTCPQGAAQNNIAQTKRPAQCPLMKSPRRGEPPHLSISTLAPYKKTCPRSSTPTCGIKTLRARSSLREEEGAIHTPWRRERKDYGRYPLKHEIEYATQSAFERVYARSSGCV</sequence>
<dbReference type="EMBL" id="CM035431">
    <property type="protein sequence ID" value="KAH7296929.1"/>
    <property type="molecule type" value="Genomic_DNA"/>
</dbReference>
<protein>
    <submittedName>
        <fullName evidence="2">Uncharacterized protein</fullName>
    </submittedName>
</protein>
<organism evidence="2 3">
    <name type="scientific">Ceratopteris richardii</name>
    <name type="common">Triangle waterfern</name>
    <dbReference type="NCBI Taxonomy" id="49495"/>
    <lineage>
        <taxon>Eukaryota</taxon>
        <taxon>Viridiplantae</taxon>
        <taxon>Streptophyta</taxon>
        <taxon>Embryophyta</taxon>
        <taxon>Tracheophyta</taxon>
        <taxon>Polypodiopsida</taxon>
        <taxon>Polypodiidae</taxon>
        <taxon>Polypodiales</taxon>
        <taxon>Pteridineae</taxon>
        <taxon>Pteridaceae</taxon>
        <taxon>Parkerioideae</taxon>
        <taxon>Ceratopteris</taxon>
    </lineage>
</organism>
<name>A0A8T2RKI3_CERRI</name>
<evidence type="ECO:0000313" key="2">
    <source>
        <dbReference type="EMBL" id="KAH7296929.1"/>
    </source>
</evidence>